<keyword evidence="2" id="KW-0472">Membrane</keyword>
<evidence type="ECO:0000256" key="2">
    <source>
        <dbReference type="SAM" id="Phobius"/>
    </source>
</evidence>
<dbReference type="EMBL" id="JACHMH010000001">
    <property type="protein sequence ID" value="MBB4682065.1"/>
    <property type="molecule type" value="Genomic_DNA"/>
</dbReference>
<feature type="compositionally biased region" description="Polar residues" evidence="1">
    <location>
        <begin position="1"/>
        <end position="13"/>
    </location>
</feature>
<name>A0A7W7CJ17_9PSEU</name>
<protein>
    <submittedName>
        <fullName evidence="3">Uncharacterized protein YpmB</fullName>
    </submittedName>
</protein>
<reference evidence="3 4" key="1">
    <citation type="submission" date="2020-08" db="EMBL/GenBank/DDBJ databases">
        <title>Sequencing the genomes of 1000 actinobacteria strains.</title>
        <authorList>
            <person name="Klenk H.-P."/>
        </authorList>
    </citation>
    <scope>NUCLEOTIDE SEQUENCE [LARGE SCALE GENOMIC DNA]</scope>
    <source>
        <strain evidence="3 4">DSM 44230</strain>
    </source>
</reference>
<evidence type="ECO:0000256" key="1">
    <source>
        <dbReference type="SAM" id="MobiDB-lite"/>
    </source>
</evidence>
<keyword evidence="4" id="KW-1185">Reference proteome</keyword>
<comment type="caution">
    <text evidence="3">The sequence shown here is derived from an EMBL/GenBank/DDBJ whole genome shotgun (WGS) entry which is preliminary data.</text>
</comment>
<dbReference type="Proteomes" id="UP000533598">
    <property type="component" value="Unassembled WGS sequence"/>
</dbReference>
<dbReference type="AlphaFoldDB" id="A0A7W7CJ17"/>
<evidence type="ECO:0000313" key="4">
    <source>
        <dbReference type="Proteomes" id="UP000533598"/>
    </source>
</evidence>
<sequence length="139" mass="14743">MTNPQANAPQDQPIQPAGEQPAAPKKKKSVLPKVLGILLVVLVAGGFAVYRYMNSAQSAKVGECIAAKVEGEKVNSANKVDCGNADAQYKVVGKYEDKKEADFKIELCEPHADTTDAIWVPEGRSGATGTVLCLTANKK</sequence>
<accession>A0A7W7CJ17</accession>
<dbReference type="RefSeq" id="WP_185009081.1">
    <property type="nucleotide sequence ID" value="NZ_BAAAUI010000061.1"/>
</dbReference>
<feature type="transmembrane region" description="Helical" evidence="2">
    <location>
        <begin position="34"/>
        <end position="53"/>
    </location>
</feature>
<evidence type="ECO:0000313" key="3">
    <source>
        <dbReference type="EMBL" id="MBB4682065.1"/>
    </source>
</evidence>
<organism evidence="3 4">
    <name type="scientific">Crossiella cryophila</name>
    <dbReference type="NCBI Taxonomy" id="43355"/>
    <lineage>
        <taxon>Bacteria</taxon>
        <taxon>Bacillati</taxon>
        <taxon>Actinomycetota</taxon>
        <taxon>Actinomycetes</taxon>
        <taxon>Pseudonocardiales</taxon>
        <taxon>Pseudonocardiaceae</taxon>
        <taxon>Crossiella</taxon>
    </lineage>
</organism>
<keyword evidence="2" id="KW-1133">Transmembrane helix</keyword>
<keyword evidence="2" id="KW-0812">Transmembrane</keyword>
<gene>
    <name evidence="3" type="ORF">HNR67_008183</name>
</gene>
<feature type="region of interest" description="Disordered" evidence="1">
    <location>
        <begin position="1"/>
        <end position="25"/>
    </location>
</feature>
<proteinExistence type="predicted"/>